<accession>A0A4R1YVH1</accession>
<dbReference type="Proteomes" id="UP000295277">
    <property type="component" value="Unassembled WGS sequence"/>
</dbReference>
<dbReference type="InterPro" id="IPR004960">
    <property type="entry name" value="LipA_acyltrans"/>
</dbReference>
<keyword evidence="2" id="KW-1003">Cell membrane</keyword>
<dbReference type="PANTHER" id="PTHR30606:SF10">
    <property type="entry name" value="PHOSPHATIDYLINOSITOL MANNOSIDE ACYLTRANSFERASE"/>
    <property type="match status" value="1"/>
</dbReference>
<dbReference type="PIRSF" id="PIRSF026649">
    <property type="entry name" value="MsbB"/>
    <property type="match status" value="1"/>
</dbReference>
<comment type="subcellular location">
    <subcellularLocation>
        <location evidence="1">Cell inner membrane</location>
    </subcellularLocation>
</comment>
<dbReference type="PANTHER" id="PTHR30606">
    <property type="entry name" value="LIPID A BIOSYNTHESIS LAUROYL ACYLTRANSFERASE"/>
    <property type="match status" value="1"/>
</dbReference>
<evidence type="ECO:0000256" key="5">
    <source>
        <dbReference type="ARBA" id="ARBA00023136"/>
    </source>
</evidence>
<name>A0A4R1YVH1_9RHOB</name>
<keyword evidence="5" id="KW-0472">Membrane</keyword>
<keyword evidence="3" id="KW-0997">Cell inner membrane</keyword>
<evidence type="ECO:0000256" key="3">
    <source>
        <dbReference type="ARBA" id="ARBA00022519"/>
    </source>
</evidence>
<keyword evidence="6" id="KW-0012">Acyltransferase</keyword>
<dbReference type="RefSeq" id="WP_424511178.1">
    <property type="nucleotide sequence ID" value="NZ_SLVM01000010.1"/>
</dbReference>
<evidence type="ECO:0000256" key="2">
    <source>
        <dbReference type="ARBA" id="ARBA00022475"/>
    </source>
</evidence>
<evidence type="ECO:0000313" key="8">
    <source>
        <dbReference type="Proteomes" id="UP000295277"/>
    </source>
</evidence>
<evidence type="ECO:0000256" key="6">
    <source>
        <dbReference type="ARBA" id="ARBA00023315"/>
    </source>
</evidence>
<dbReference type="AlphaFoldDB" id="A0A4R1YVH1"/>
<sequence>MQGAMASGGRTSDKGRRGATDWLADRAIRAVIALALALPYERRVRFAGWVMRRLIARPAGYLARAEENLALIWPDMPPAERQRIARAVADNAGRTLIENYSTRDFLARMASAEPRGPGLAALEAAHAAGRPVILVTGHFGNYEAARAALVARGHAVGGLYRPMRNRFFNAHYVRTMEAFGGPVFAQGRRGTGGFVRHLKSGGVLVLLIDQHHRRGASLDFMGQPALTSLSAAELALRYGAELIPFYATRRPDGLSFDIALEAPVPAGTPEAMTQALNDSLAARVRAHPEQWFWIHRRWKAPRPRGRSRAGTA</sequence>
<dbReference type="EMBL" id="SLVM01000010">
    <property type="protein sequence ID" value="TCM84743.1"/>
    <property type="molecule type" value="Genomic_DNA"/>
</dbReference>
<keyword evidence="4 7" id="KW-0808">Transferase</keyword>
<dbReference type="CDD" id="cd07984">
    <property type="entry name" value="LPLAT_LABLAT-like"/>
    <property type="match status" value="1"/>
</dbReference>
<keyword evidence="8" id="KW-1185">Reference proteome</keyword>
<proteinExistence type="predicted"/>
<protein>
    <submittedName>
        <fullName evidence="7">KDO2-lipid IV(A) lauroyltransferase</fullName>
    </submittedName>
</protein>
<evidence type="ECO:0000313" key="7">
    <source>
        <dbReference type="EMBL" id="TCM84743.1"/>
    </source>
</evidence>
<reference evidence="7 8" key="1">
    <citation type="submission" date="2019-03" db="EMBL/GenBank/DDBJ databases">
        <title>Genomic Encyclopedia of Type Strains, Phase IV (KMG-IV): sequencing the most valuable type-strain genomes for metagenomic binning, comparative biology and taxonomic classification.</title>
        <authorList>
            <person name="Goeker M."/>
        </authorList>
    </citation>
    <scope>NUCLEOTIDE SEQUENCE [LARGE SCALE GENOMIC DNA]</scope>
    <source>
        <strain evidence="7 8">DSM 21153</strain>
    </source>
</reference>
<evidence type="ECO:0000256" key="1">
    <source>
        <dbReference type="ARBA" id="ARBA00004533"/>
    </source>
</evidence>
<dbReference type="GO" id="GO:0009247">
    <property type="term" value="P:glycolipid biosynthetic process"/>
    <property type="evidence" value="ECO:0007669"/>
    <property type="project" value="UniProtKB-ARBA"/>
</dbReference>
<comment type="caution">
    <text evidence="7">The sequence shown here is derived from an EMBL/GenBank/DDBJ whole genome shotgun (WGS) entry which is preliminary data.</text>
</comment>
<dbReference type="GO" id="GO:0005886">
    <property type="term" value="C:plasma membrane"/>
    <property type="evidence" value="ECO:0007669"/>
    <property type="project" value="UniProtKB-SubCell"/>
</dbReference>
<dbReference type="Pfam" id="PF03279">
    <property type="entry name" value="Lip_A_acyltrans"/>
    <property type="match status" value="1"/>
</dbReference>
<dbReference type="GO" id="GO:0016746">
    <property type="term" value="F:acyltransferase activity"/>
    <property type="evidence" value="ECO:0007669"/>
    <property type="project" value="UniProtKB-KW"/>
</dbReference>
<organism evidence="7 8">
    <name type="scientific">Rhodovulum steppense</name>
    <dbReference type="NCBI Taxonomy" id="540251"/>
    <lineage>
        <taxon>Bacteria</taxon>
        <taxon>Pseudomonadati</taxon>
        <taxon>Pseudomonadota</taxon>
        <taxon>Alphaproteobacteria</taxon>
        <taxon>Rhodobacterales</taxon>
        <taxon>Paracoccaceae</taxon>
        <taxon>Rhodovulum</taxon>
    </lineage>
</organism>
<evidence type="ECO:0000256" key="4">
    <source>
        <dbReference type="ARBA" id="ARBA00022679"/>
    </source>
</evidence>
<gene>
    <name evidence="7" type="ORF">EV216_11059</name>
</gene>